<evidence type="ECO:0000256" key="7">
    <source>
        <dbReference type="ARBA" id="ARBA00023163"/>
    </source>
</evidence>
<evidence type="ECO:0000256" key="4">
    <source>
        <dbReference type="ARBA" id="ARBA00022771"/>
    </source>
</evidence>
<feature type="domain" description="C2H2-type" evidence="11">
    <location>
        <begin position="339"/>
        <end position="366"/>
    </location>
</feature>
<comment type="caution">
    <text evidence="12">The sequence shown here is derived from an EMBL/GenBank/DDBJ whole genome shotgun (WGS) entry which is preliminary data.</text>
</comment>
<dbReference type="SUPFAM" id="SSF57667">
    <property type="entry name" value="beta-beta-alpha zinc fingers"/>
    <property type="match status" value="2"/>
</dbReference>
<evidence type="ECO:0000313" key="12">
    <source>
        <dbReference type="EMBL" id="OXV11572.1"/>
    </source>
</evidence>
<dbReference type="Pfam" id="PF00096">
    <property type="entry name" value="zf-C2H2"/>
    <property type="match status" value="4"/>
</dbReference>
<gene>
    <name evidence="12" type="ORF">Egran_00667</name>
</gene>
<sequence>FLLFFSIHLWISRPKDITLPRTDHLEPRGSELTFRRACVAQQIFQWSANTGLCLFGPDREGGAHLLVAMEAAVPVSYGFTSHDIRAVEPRRLITPHIEHNIPFYSNPSVPYAPPFPSTTYEIGHILNHQGPYHQLFGPGPQLQPQPLRLASEPPPLQPLPHVRQAKNTLSRVFRDPIVKVDDRAAVRPERPPVPINECKDHQKSTAIADIDFSTEVDILMKTIQSRPSPGVPQFPPLQPPEGHPNALLPQYSNPPLPSRFVLTVQDRLPAPGTRSKRKYQCNLPHCGKSFSQKTHLDIHTRAHTGDKPFLCKEPACGQRFSQLGNLKTHERRHTGEKPYSCDICHKRFAQRGNVRAHKITHEHAKPFTCRLDDCGKQFTQLGNLKSHQNKFHALSLRTLTTKFASIREGDPMTPQDRELWEYFATLYKNSNKGIKGRGKDRKISSNKSKHNSADGREHLSGSDDDRKHSGSYDSYNDGSSSDEE</sequence>
<organism evidence="12 13">
    <name type="scientific">Elaphomyces granulatus</name>
    <dbReference type="NCBI Taxonomy" id="519963"/>
    <lineage>
        <taxon>Eukaryota</taxon>
        <taxon>Fungi</taxon>
        <taxon>Dikarya</taxon>
        <taxon>Ascomycota</taxon>
        <taxon>Pezizomycotina</taxon>
        <taxon>Eurotiomycetes</taxon>
        <taxon>Eurotiomycetidae</taxon>
        <taxon>Eurotiales</taxon>
        <taxon>Elaphomycetaceae</taxon>
        <taxon>Elaphomyces</taxon>
    </lineage>
</organism>
<dbReference type="GO" id="GO:0008270">
    <property type="term" value="F:zinc ion binding"/>
    <property type="evidence" value="ECO:0007669"/>
    <property type="project" value="UniProtKB-KW"/>
</dbReference>
<feature type="compositionally biased region" description="Low complexity" evidence="10">
    <location>
        <begin position="471"/>
        <end position="484"/>
    </location>
</feature>
<evidence type="ECO:0000256" key="1">
    <source>
        <dbReference type="ARBA" id="ARBA00004123"/>
    </source>
</evidence>
<keyword evidence="6" id="KW-0805">Transcription regulation</keyword>
<feature type="compositionally biased region" description="Basic and acidic residues" evidence="10">
    <location>
        <begin position="451"/>
        <end position="470"/>
    </location>
</feature>
<accession>A0A232M5E6</accession>
<dbReference type="FunFam" id="3.30.160.60:FF:001289">
    <property type="entry name" value="Zinc finger protein 574"/>
    <property type="match status" value="1"/>
</dbReference>
<keyword evidence="4 9" id="KW-0863">Zinc-finger</keyword>
<evidence type="ECO:0000256" key="10">
    <source>
        <dbReference type="SAM" id="MobiDB-lite"/>
    </source>
</evidence>
<dbReference type="PROSITE" id="PS50157">
    <property type="entry name" value="ZINC_FINGER_C2H2_2"/>
    <property type="match status" value="4"/>
</dbReference>
<dbReference type="Gene3D" id="3.30.160.60">
    <property type="entry name" value="Classic Zinc Finger"/>
    <property type="match status" value="4"/>
</dbReference>
<dbReference type="GO" id="GO:0005634">
    <property type="term" value="C:nucleus"/>
    <property type="evidence" value="ECO:0007669"/>
    <property type="project" value="UniProtKB-SubCell"/>
</dbReference>
<dbReference type="InterPro" id="IPR013087">
    <property type="entry name" value="Znf_C2H2_type"/>
</dbReference>
<comment type="subcellular location">
    <subcellularLocation>
        <location evidence="1">Nucleus</location>
    </subcellularLocation>
</comment>
<dbReference type="FunFam" id="3.30.160.60:FF:000072">
    <property type="entry name" value="zinc finger protein 143 isoform X1"/>
    <property type="match status" value="1"/>
</dbReference>
<dbReference type="PANTHER" id="PTHR23235:SF176">
    <property type="entry name" value="C2H2-TYPE DOMAIN-CONTAINING PROTEIN"/>
    <property type="match status" value="1"/>
</dbReference>
<proteinExistence type="predicted"/>
<dbReference type="EMBL" id="NPHW01002408">
    <property type="protein sequence ID" value="OXV11572.1"/>
    <property type="molecule type" value="Genomic_DNA"/>
</dbReference>
<evidence type="ECO:0000256" key="5">
    <source>
        <dbReference type="ARBA" id="ARBA00022833"/>
    </source>
</evidence>
<feature type="non-terminal residue" evidence="12">
    <location>
        <position position="1"/>
    </location>
</feature>
<keyword evidence="2" id="KW-0479">Metal-binding</keyword>
<keyword evidence="13" id="KW-1185">Reference proteome</keyword>
<feature type="domain" description="C2H2-type" evidence="11">
    <location>
        <begin position="309"/>
        <end position="338"/>
    </location>
</feature>
<dbReference type="InterPro" id="IPR036236">
    <property type="entry name" value="Znf_C2H2_sf"/>
</dbReference>
<feature type="domain" description="C2H2-type" evidence="11">
    <location>
        <begin position="367"/>
        <end position="393"/>
    </location>
</feature>
<feature type="domain" description="C2H2-type" evidence="11">
    <location>
        <begin position="279"/>
        <end position="308"/>
    </location>
</feature>
<protein>
    <recommendedName>
        <fullName evidence="11">C2H2-type domain-containing protein</fullName>
    </recommendedName>
</protein>
<keyword evidence="3" id="KW-0677">Repeat</keyword>
<evidence type="ECO:0000313" key="13">
    <source>
        <dbReference type="Proteomes" id="UP000243515"/>
    </source>
</evidence>
<dbReference type="AlphaFoldDB" id="A0A232M5E6"/>
<dbReference type="GO" id="GO:0000978">
    <property type="term" value="F:RNA polymerase II cis-regulatory region sequence-specific DNA binding"/>
    <property type="evidence" value="ECO:0007669"/>
    <property type="project" value="UniProtKB-ARBA"/>
</dbReference>
<evidence type="ECO:0000256" key="3">
    <source>
        <dbReference type="ARBA" id="ARBA00022737"/>
    </source>
</evidence>
<evidence type="ECO:0000256" key="2">
    <source>
        <dbReference type="ARBA" id="ARBA00022723"/>
    </source>
</evidence>
<evidence type="ECO:0000256" key="6">
    <source>
        <dbReference type="ARBA" id="ARBA00023015"/>
    </source>
</evidence>
<evidence type="ECO:0000259" key="11">
    <source>
        <dbReference type="PROSITE" id="PS50157"/>
    </source>
</evidence>
<keyword evidence="8" id="KW-0539">Nucleus</keyword>
<dbReference type="SMART" id="SM00355">
    <property type="entry name" value="ZnF_C2H2"/>
    <property type="match status" value="4"/>
</dbReference>
<dbReference type="FunFam" id="3.30.160.60:FF:002157">
    <property type="entry name" value="Transcription factor"/>
    <property type="match status" value="1"/>
</dbReference>
<keyword evidence="5" id="KW-0862">Zinc</keyword>
<dbReference type="GO" id="GO:0000981">
    <property type="term" value="F:DNA-binding transcription factor activity, RNA polymerase II-specific"/>
    <property type="evidence" value="ECO:0007669"/>
    <property type="project" value="UniProtKB-ARBA"/>
</dbReference>
<dbReference type="FunFam" id="3.30.160.60:FF:000100">
    <property type="entry name" value="Zinc finger 45-like"/>
    <property type="match status" value="1"/>
</dbReference>
<dbReference type="Proteomes" id="UP000243515">
    <property type="component" value="Unassembled WGS sequence"/>
</dbReference>
<dbReference type="PROSITE" id="PS00028">
    <property type="entry name" value="ZINC_FINGER_C2H2_1"/>
    <property type="match status" value="4"/>
</dbReference>
<dbReference type="OrthoDB" id="427030at2759"/>
<dbReference type="PANTHER" id="PTHR23235">
    <property type="entry name" value="KRUEPPEL-LIKE TRANSCRIPTION FACTOR"/>
    <property type="match status" value="1"/>
</dbReference>
<evidence type="ECO:0000256" key="9">
    <source>
        <dbReference type="PROSITE-ProRule" id="PRU00042"/>
    </source>
</evidence>
<feature type="region of interest" description="Disordered" evidence="10">
    <location>
        <begin position="431"/>
        <end position="484"/>
    </location>
</feature>
<keyword evidence="7" id="KW-0804">Transcription</keyword>
<name>A0A232M5E6_9EURO</name>
<evidence type="ECO:0000256" key="8">
    <source>
        <dbReference type="ARBA" id="ARBA00023242"/>
    </source>
</evidence>
<reference evidence="12 13" key="1">
    <citation type="journal article" date="2015" name="Environ. Microbiol.">
        <title>Metagenome sequence of Elaphomyces granulatus from sporocarp tissue reveals Ascomycota ectomycorrhizal fingerprints of genome expansion and a Proteobacteria-rich microbiome.</title>
        <authorList>
            <person name="Quandt C.A."/>
            <person name="Kohler A."/>
            <person name="Hesse C.N."/>
            <person name="Sharpton T.J."/>
            <person name="Martin F."/>
            <person name="Spatafora J.W."/>
        </authorList>
    </citation>
    <scope>NUCLEOTIDE SEQUENCE [LARGE SCALE GENOMIC DNA]</scope>
    <source>
        <strain evidence="12 13">OSC145934</strain>
    </source>
</reference>